<keyword evidence="2" id="KW-1185">Reference proteome</keyword>
<dbReference type="EMBL" id="JARBHA010000010">
    <property type="protein sequence ID" value="KAJ9691642.1"/>
    <property type="molecule type" value="Genomic_DNA"/>
</dbReference>
<protein>
    <submittedName>
        <fullName evidence="1">Uncharacterized protein</fullName>
    </submittedName>
</protein>
<evidence type="ECO:0000313" key="2">
    <source>
        <dbReference type="Proteomes" id="UP001168098"/>
    </source>
</evidence>
<dbReference type="Proteomes" id="UP001168098">
    <property type="component" value="Unassembled WGS sequence"/>
</dbReference>
<reference evidence="1 2" key="1">
    <citation type="journal article" date="2023" name="BMC Biotechnol.">
        <title>Vitis rotundifolia cv Carlos genome sequencing.</title>
        <authorList>
            <person name="Huff M."/>
            <person name="Hulse-Kemp A."/>
            <person name="Scheffler B."/>
            <person name="Youngblood R."/>
            <person name="Simpson S."/>
            <person name="Babiker E."/>
            <person name="Staton M."/>
        </authorList>
    </citation>
    <scope>NUCLEOTIDE SEQUENCE [LARGE SCALE GENOMIC DNA]</scope>
    <source>
        <tissue evidence="1">Leaf</tissue>
    </source>
</reference>
<organism evidence="1 2">
    <name type="scientific">Vitis rotundifolia</name>
    <name type="common">Muscadine grape</name>
    <dbReference type="NCBI Taxonomy" id="103349"/>
    <lineage>
        <taxon>Eukaryota</taxon>
        <taxon>Viridiplantae</taxon>
        <taxon>Streptophyta</taxon>
        <taxon>Embryophyta</taxon>
        <taxon>Tracheophyta</taxon>
        <taxon>Spermatophyta</taxon>
        <taxon>Magnoliopsida</taxon>
        <taxon>eudicotyledons</taxon>
        <taxon>Gunneridae</taxon>
        <taxon>Pentapetalae</taxon>
        <taxon>rosids</taxon>
        <taxon>Vitales</taxon>
        <taxon>Vitaceae</taxon>
        <taxon>Viteae</taxon>
        <taxon>Vitis</taxon>
    </lineage>
</organism>
<accession>A0AA39DRK3</accession>
<name>A0AA39DRK3_VITRO</name>
<gene>
    <name evidence="1" type="ORF">PVL29_013744</name>
</gene>
<evidence type="ECO:0000313" key="1">
    <source>
        <dbReference type="EMBL" id="KAJ9691642.1"/>
    </source>
</evidence>
<comment type="caution">
    <text evidence="1">The sequence shown here is derived from an EMBL/GenBank/DDBJ whole genome shotgun (WGS) entry which is preliminary data.</text>
</comment>
<sequence length="134" mass="14969">MPTGFSDKSLSTTTCIRRLTAVLLGEFVLYNKSSGNGEIEFVETLACCVFNTEETFVRIVMSNGTCTAVLMGHSYLVKEVTRDPIGSFIASQIDDIIVFIKTMLHLIYSSRNFAFLERRLFGFIMSGQLTETDV</sequence>
<proteinExistence type="predicted"/>
<dbReference type="AlphaFoldDB" id="A0AA39DRK3"/>